<dbReference type="OrthoDB" id="9925508at2"/>
<sequence length="77" mass="8529">MALYRVEALERNALGLHQTVDFHEYDAPDLPAALAAADTWLRAKDFGQTTVTEAQIMVGERIIAVKELGQSTWNDPS</sequence>
<evidence type="ECO:0000313" key="1">
    <source>
        <dbReference type="EMBL" id="KRQ09112.1"/>
    </source>
</evidence>
<dbReference type="RefSeq" id="WP_057750290.1">
    <property type="nucleotide sequence ID" value="NZ_LJYG01000090.1"/>
</dbReference>
<organism evidence="1 2">
    <name type="scientific">Bradyrhizobium manausense</name>
    <dbReference type="NCBI Taxonomy" id="989370"/>
    <lineage>
        <taxon>Bacteria</taxon>
        <taxon>Pseudomonadati</taxon>
        <taxon>Pseudomonadota</taxon>
        <taxon>Alphaproteobacteria</taxon>
        <taxon>Hyphomicrobiales</taxon>
        <taxon>Nitrobacteraceae</taxon>
        <taxon>Bradyrhizobium</taxon>
    </lineage>
</organism>
<dbReference type="Proteomes" id="UP000051936">
    <property type="component" value="Unassembled WGS sequence"/>
</dbReference>
<evidence type="ECO:0000313" key="2">
    <source>
        <dbReference type="Proteomes" id="UP000051936"/>
    </source>
</evidence>
<comment type="caution">
    <text evidence="1">The sequence shown here is derived from an EMBL/GenBank/DDBJ whole genome shotgun (WGS) entry which is preliminary data.</text>
</comment>
<keyword evidence="2" id="KW-1185">Reference proteome</keyword>
<accession>A0A0R3DGU4</accession>
<dbReference type="AlphaFoldDB" id="A0A0R3DGU4"/>
<protein>
    <submittedName>
        <fullName evidence="1">Uncharacterized protein</fullName>
    </submittedName>
</protein>
<name>A0A0R3DGU4_9BRAD</name>
<gene>
    <name evidence="1" type="ORF">AOQ71_21000</name>
</gene>
<proteinExistence type="predicted"/>
<reference evidence="1 2" key="1">
    <citation type="submission" date="2015-09" db="EMBL/GenBank/DDBJ databases">
        <title>Draft Genome Sequence of Bradyrhizobium manausense Strain BR 3351T, a Novel Symbiotic Nitrogen-Fixing Alphaproteobacterium Isolated from Brazilian Amazon Rain Forest.</title>
        <authorList>
            <person name="De Araujo J.L."/>
            <person name="Zilli J.E."/>
        </authorList>
    </citation>
    <scope>NUCLEOTIDE SEQUENCE [LARGE SCALE GENOMIC DNA]</scope>
    <source>
        <strain evidence="1 2">BR3351</strain>
    </source>
</reference>
<dbReference type="EMBL" id="LJYG01000090">
    <property type="protein sequence ID" value="KRQ09112.1"/>
    <property type="molecule type" value="Genomic_DNA"/>
</dbReference>